<dbReference type="Gene3D" id="2.130.10.10">
    <property type="entry name" value="YVTN repeat-like/Quinoprotein amine dehydrogenase"/>
    <property type="match status" value="1"/>
</dbReference>
<keyword evidence="1" id="KW-0853">WD repeat</keyword>
<dbReference type="PANTHER" id="PTHR44566:SF1">
    <property type="entry name" value="WD REPEAT-CONTAINING PROTEIN 25"/>
    <property type="match status" value="1"/>
</dbReference>
<dbReference type="PANTHER" id="PTHR44566">
    <property type="entry name" value="TRANSDUCIN/WD40 REPEAT-LIKE SUPERFAMILY PROTEIN"/>
    <property type="match status" value="1"/>
</dbReference>
<dbReference type="SUPFAM" id="SSF50978">
    <property type="entry name" value="WD40 repeat-like"/>
    <property type="match status" value="1"/>
</dbReference>
<reference evidence="2" key="2">
    <citation type="submission" date="2025-08" db="UniProtKB">
        <authorList>
            <consortium name="Ensembl"/>
        </authorList>
    </citation>
    <scope>IDENTIFICATION</scope>
</reference>
<sequence>MSSLVAYEDSESEDENFELNMARTSTQTESCYEKQQVTAWKSSGVEPSLHSFIPQAARSAQDFHKTIPKGNTSSLYCHSQPLNLASPYCCDNTAATHLCSDSRAPLNVGETEGRLSSLQRLPHIIQRSDNRLKSSKRLCSDLSGVRPYMPKRQRLGTVAAMEDSKFTGEQTKSNQTTESPILSGVSERIRHYIDEKLGVAGIPRKLLMSLGGHQGPVNTLQWSPIPHLSHLLLSASMDKTFKVWDGAESGRCLRAYTCHTGAVRDACWTPCGRRLLTGSFDNTAVITDVETGQQVGRFDNQFKVMCLGLHPSIPETFLCGGYSSVVKAWDSRCSKVVKLYKASIQQTLDILFLRGGVEFITSSDCVSRDSADRTLIAWDFQTTAKLSNQIYHERYTCPSLALHPLEEAFVAQTNGDYMAAFSSQKPYKMNKRRRYEGHKVEGYAVRCQFSLDGGILASGSSTGSAYFYNYHNAHLLHTLHAHRQACLCVSQHPVLPATAATCDWAGEIKEGGAYCAGTRHDAAVPSVPPVFTSFRPSVHL</sequence>
<name>A0A3B5KT42_TAKRU</name>
<dbReference type="OMA" id="FVCGGFH"/>
<dbReference type="InParanoid" id="A0A3B5KT42"/>
<evidence type="ECO:0000256" key="1">
    <source>
        <dbReference type="PROSITE-ProRule" id="PRU00221"/>
    </source>
</evidence>
<evidence type="ECO:0000313" key="2">
    <source>
        <dbReference type="Ensembl" id="ENSTRUP00000056477.2"/>
    </source>
</evidence>
<dbReference type="PROSITE" id="PS50082">
    <property type="entry name" value="WD_REPEATS_2"/>
    <property type="match status" value="2"/>
</dbReference>
<reference evidence="2 3" key="1">
    <citation type="journal article" date="2011" name="Genome Biol. Evol.">
        <title>Integration of the genetic map and genome assembly of fugu facilitates insights into distinct features of genome evolution in teleosts and mammals.</title>
        <authorList>
            <person name="Kai W."/>
            <person name="Kikuchi K."/>
            <person name="Tohari S."/>
            <person name="Chew A.K."/>
            <person name="Tay A."/>
            <person name="Fujiwara A."/>
            <person name="Hosoya S."/>
            <person name="Suetake H."/>
            <person name="Naruse K."/>
            <person name="Brenner S."/>
            <person name="Suzuki Y."/>
            <person name="Venkatesh B."/>
        </authorList>
    </citation>
    <scope>NUCLEOTIDE SEQUENCE [LARGE SCALE GENOMIC DNA]</scope>
</reference>
<dbReference type="Pfam" id="PF00400">
    <property type="entry name" value="WD40"/>
    <property type="match status" value="2"/>
</dbReference>
<dbReference type="InterPro" id="IPR015943">
    <property type="entry name" value="WD40/YVTN_repeat-like_dom_sf"/>
</dbReference>
<dbReference type="Ensembl" id="ENSTRUT00000056535.2">
    <property type="protein sequence ID" value="ENSTRUP00000056477.2"/>
    <property type="gene ID" value="ENSTRUG00000024192.2"/>
</dbReference>
<feature type="repeat" description="WD" evidence="1">
    <location>
        <begin position="210"/>
        <end position="245"/>
    </location>
</feature>
<dbReference type="InterPro" id="IPR001680">
    <property type="entry name" value="WD40_rpt"/>
</dbReference>
<proteinExistence type="predicted"/>
<gene>
    <name evidence="2" type="primary">wdr25</name>
</gene>
<organism evidence="2 3">
    <name type="scientific">Takifugu rubripes</name>
    <name type="common">Japanese pufferfish</name>
    <name type="synonym">Fugu rubripes</name>
    <dbReference type="NCBI Taxonomy" id="31033"/>
    <lineage>
        <taxon>Eukaryota</taxon>
        <taxon>Metazoa</taxon>
        <taxon>Chordata</taxon>
        <taxon>Craniata</taxon>
        <taxon>Vertebrata</taxon>
        <taxon>Euteleostomi</taxon>
        <taxon>Actinopterygii</taxon>
        <taxon>Neopterygii</taxon>
        <taxon>Teleostei</taxon>
        <taxon>Neoteleostei</taxon>
        <taxon>Acanthomorphata</taxon>
        <taxon>Eupercaria</taxon>
        <taxon>Tetraodontiformes</taxon>
        <taxon>Tetradontoidea</taxon>
        <taxon>Tetraodontidae</taxon>
        <taxon>Takifugu</taxon>
    </lineage>
</organism>
<dbReference type="STRING" id="31033.ENSTRUP00000056477"/>
<dbReference type="AlphaFoldDB" id="A0A3B5KT42"/>
<dbReference type="InterPro" id="IPR036322">
    <property type="entry name" value="WD40_repeat_dom_sf"/>
</dbReference>
<reference evidence="2" key="3">
    <citation type="submission" date="2025-09" db="UniProtKB">
        <authorList>
            <consortium name="Ensembl"/>
        </authorList>
    </citation>
    <scope>IDENTIFICATION</scope>
</reference>
<dbReference type="PROSITE" id="PS50294">
    <property type="entry name" value="WD_REPEATS_REGION"/>
    <property type="match status" value="1"/>
</dbReference>
<accession>A0A3B5KT42</accession>
<dbReference type="Proteomes" id="UP000005226">
    <property type="component" value="Chromosome 2"/>
</dbReference>
<keyword evidence="3" id="KW-1185">Reference proteome</keyword>
<protein>
    <submittedName>
        <fullName evidence="2">WD repeat domain 25</fullName>
    </submittedName>
</protein>
<dbReference type="GeneTree" id="ENSGT00530000063583"/>
<dbReference type="SMART" id="SM00320">
    <property type="entry name" value="WD40"/>
    <property type="match status" value="5"/>
</dbReference>
<feature type="repeat" description="WD" evidence="1">
    <location>
        <begin position="256"/>
        <end position="297"/>
    </location>
</feature>
<evidence type="ECO:0000313" key="3">
    <source>
        <dbReference type="Proteomes" id="UP000005226"/>
    </source>
</evidence>
<dbReference type="InterPro" id="IPR053053">
    <property type="entry name" value="WD_repeat_protein"/>
</dbReference>